<accession>C8TE33</accession>
<dbReference type="AlphaFoldDB" id="C8TE33"/>
<dbReference type="Proteomes" id="UP000243681">
    <property type="component" value="Chromosome 1"/>
</dbReference>
<evidence type="ECO:0000313" key="2">
    <source>
        <dbReference type="Proteomes" id="UP000243681"/>
    </source>
</evidence>
<evidence type="ECO:0000313" key="1">
    <source>
        <dbReference type="EMBL" id="CAK51519.1"/>
    </source>
</evidence>
<sequence length="266" mass="29853">MRHRATETCDALQKSTIKLPVEGVRSMEPQKKNRLNTILAKAKTLTQKTWWSPRYSVTVRRYCFERLIKTSKALMLLHPFRPAQACTLMPNNTLKNVKSQPHIKMVCEPLQGMRSLIAATKPIFRPLPFATGKLYTLATISPHQMDTSMQAKLCQGTALLPMVSAPENSLLSTWARGNQNGEVRQARNACRSLPNAHDCQKLVPSTQQRMQFATQTHVGTVGSTPIPYTVRFFCGGLNILMVALLHSSKYGKVLQDTRASYASWCH</sequence>
<gene>
    <name evidence="1" type="ORF">e1116g03.tmp0011</name>
</gene>
<protein>
    <submittedName>
        <fullName evidence="1">Uncharacterized protein</fullName>
    </submittedName>
</protein>
<reference evidence="1 2" key="1">
    <citation type="journal article" date="2007" name="Genome Res.">
        <title>Sequencing and analysis of chromosome 1 of Eimeria tenella reveals a unique segmental organization.</title>
        <authorList>
            <person name="Ling K.H."/>
            <person name="Rajandream M.A."/>
            <person name="Rivailler P."/>
            <person name="Ivens A."/>
            <person name="Yap S.J."/>
            <person name="Madeira A.M.B.N."/>
            <person name="Mungall K."/>
            <person name="Billington K."/>
            <person name="Yee W.Y."/>
            <person name="Bankier A.T."/>
            <person name="Carroll F."/>
            <person name="Durham A.M."/>
            <person name="Peters N."/>
            <person name="Loo S.S."/>
            <person name="Mat-Isa M.N."/>
            <person name="Novaes J."/>
            <person name="Quail M."/>
            <person name="Rosli R."/>
            <person name="Shamsudin M.N."/>
            <person name="Sobreira T.J.P."/>
            <person name="Tivey A.R."/>
            <person name="Wai S.F."/>
            <person name="White S."/>
            <person name="Wu X."/>
            <person name="Kerhornou A.X."/>
            <person name="Blake D."/>
            <person name="Mohamed R."/>
            <person name="Shirley M."/>
            <person name="Gruber A."/>
            <person name="Berriman M."/>
            <person name="Tomley F."/>
            <person name="Dear P.H."/>
            <person name="Wan K.L."/>
        </authorList>
    </citation>
    <scope>NUCLEOTIDE SEQUENCE [LARGE SCALE GENOMIC DNA]</scope>
    <source>
        <strain evidence="1 2">Houghton</strain>
    </source>
</reference>
<organism evidence="1 2">
    <name type="scientific">Eimeria tenella</name>
    <name type="common">Coccidian parasite</name>
    <dbReference type="NCBI Taxonomy" id="5802"/>
    <lineage>
        <taxon>Eukaryota</taxon>
        <taxon>Sar</taxon>
        <taxon>Alveolata</taxon>
        <taxon>Apicomplexa</taxon>
        <taxon>Conoidasida</taxon>
        <taxon>Coccidia</taxon>
        <taxon>Eucoccidiorida</taxon>
        <taxon>Eimeriorina</taxon>
        <taxon>Eimeriidae</taxon>
        <taxon>Eimeria</taxon>
    </lineage>
</organism>
<proteinExistence type="predicted"/>
<name>C8TE33_EIMTE</name>
<dbReference type="EMBL" id="AM269894">
    <property type="protein sequence ID" value="CAK51519.1"/>
    <property type="molecule type" value="Genomic_DNA"/>
</dbReference>